<evidence type="ECO:0000256" key="7">
    <source>
        <dbReference type="ARBA" id="ARBA00022763"/>
    </source>
</evidence>
<sequence>QIQKERQKLERKRQKEEREAVKQRNKQIQEVNKIKGNKIELCRELIVDISNDLSNKCKSLVDYLRDNPKYKLLTISTFQHDIPNIIIKWRRKVTATWNEELYAFMPIPERIQDESFLLIYFDVSEFIKLIKDDKLSDSIKRFQETFSDKKLIILIEGYEGYCRKRKTQINRNFTSAVRSGIEEYDIEVMGNTITAQTKKKKKNHEQELDLEIVEEKFLWLQIIAKCLIIHTKDFEDTAEMIGILSTDIATIPYNRNCDLNFWAEGQVRVGTGSSDTWLRMLQEIQFVTEPVARGIINVYPTVKSLYNAYKKCLTREEAENLLTFVEVILFFSYWFNYVICLH</sequence>
<dbReference type="EMBL" id="QKYT01000107">
    <property type="protein sequence ID" value="RIA93270.1"/>
    <property type="molecule type" value="Genomic_DNA"/>
</dbReference>
<comment type="similarity">
    <text evidence="3">Belongs to the EME1/MMS4 family.</text>
</comment>
<comment type="caution">
    <text evidence="16">The sequence shown here is derived from an EMBL/GenBank/DDBJ whole genome shotgun (WGS) entry which is preliminary data.</text>
</comment>
<evidence type="ECO:0000256" key="10">
    <source>
        <dbReference type="ARBA" id="ARBA00023172"/>
    </source>
</evidence>
<evidence type="ECO:0000256" key="4">
    <source>
        <dbReference type="ARBA" id="ARBA00022722"/>
    </source>
</evidence>
<dbReference type="GO" id="GO:0006302">
    <property type="term" value="P:double-strand break repair"/>
    <property type="evidence" value="ECO:0007669"/>
    <property type="project" value="TreeGrafter"/>
</dbReference>
<dbReference type="PANTHER" id="PTHR21077:SF5">
    <property type="entry name" value="CROSSOVER JUNCTION ENDONUCLEASE MMS4"/>
    <property type="match status" value="1"/>
</dbReference>
<dbReference type="GO" id="GO:0031297">
    <property type="term" value="P:replication fork processing"/>
    <property type="evidence" value="ECO:0007669"/>
    <property type="project" value="TreeGrafter"/>
</dbReference>
<keyword evidence="17" id="KW-1185">Reference proteome</keyword>
<dbReference type="Gene3D" id="1.10.150.670">
    <property type="entry name" value="Crossover junction endonuclease EME1, DNA-binding domain"/>
    <property type="match status" value="1"/>
</dbReference>
<dbReference type="PANTHER" id="PTHR21077">
    <property type="entry name" value="EME1 PROTEIN"/>
    <property type="match status" value="1"/>
</dbReference>
<dbReference type="InterPro" id="IPR033310">
    <property type="entry name" value="Mms4/EME1/EME2"/>
</dbReference>
<evidence type="ECO:0000256" key="13">
    <source>
        <dbReference type="ARBA" id="ARBA00023254"/>
    </source>
</evidence>
<evidence type="ECO:0000256" key="5">
    <source>
        <dbReference type="ARBA" id="ARBA00022723"/>
    </source>
</evidence>
<keyword evidence="13" id="KW-0469">Meiosis</keyword>
<dbReference type="Gene3D" id="3.40.50.10130">
    <property type="match status" value="1"/>
</dbReference>
<keyword evidence="7" id="KW-0227">DNA damage</keyword>
<keyword evidence="6" id="KW-0255">Endonuclease</keyword>
<dbReference type="GO" id="GO:0031573">
    <property type="term" value="P:mitotic intra-S DNA damage checkpoint signaling"/>
    <property type="evidence" value="ECO:0007669"/>
    <property type="project" value="TreeGrafter"/>
</dbReference>
<evidence type="ECO:0000256" key="1">
    <source>
        <dbReference type="ARBA" id="ARBA00001946"/>
    </source>
</evidence>
<dbReference type="Pfam" id="PF02732">
    <property type="entry name" value="ERCC4"/>
    <property type="match status" value="1"/>
</dbReference>
<dbReference type="GO" id="GO:0003677">
    <property type="term" value="F:DNA binding"/>
    <property type="evidence" value="ECO:0007669"/>
    <property type="project" value="InterPro"/>
</dbReference>
<evidence type="ECO:0000256" key="2">
    <source>
        <dbReference type="ARBA" id="ARBA00004123"/>
    </source>
</evidence>
<keyword evidence="12" id="KW-0539">Nucleus</keyword>
<evidence type="ECO:0000313" key="17">
    <source>
        <dbReference type="Proteomes" id="UP000265703"/>
    </source>
</evidence>
<evidence type="ECO:0000256" key="9">
    <source>
        <dbReference type="ARBA" id="ARBA00022842"/>
    </source>
</evidence>
<evidence type="ECO:0000256" key="12">
    <source>
        <dbReference type="ARBA" id="ARBA00023242"/>
    </source>
</evidence>
<reference evidence="16 17" key="1">
    <citation type="submission" date="2018-06" db="EMBL/GenBank/DDBJ databases">
        <title>Comparative genomics reveals the genomic features of Rhizophagus irregularis, R. cerebriforme, R. diaphanum and Gigaspora rosea, and their symbiotic lifestyle signature.</title>
        <authorList>
            <person name="Morin E."/>
            <person name="San Clemente H."/>
            <person name="Chen E.C.H."/>
            <person name="De La Providencia I."/>
            <person name="Hainaut M."/>
            <person name="Kuo A."/>
            <person name="Kohler A."/>
            <person name="Murat C."/>
            <person name="Tang N."/>
            <person name="Roy S."/>
            <person name="Loubradou J."/>
            <person name="Henrissat B."/>
            <person name="Grigoriev I.V."/>
            <person name="Corradi N."/>
            <person name="Roux C."/>
            <person name="Martin F.M."/>
        </authorList>
    </citation>
    <scope>NUCLEOTIDE SEQUENCE [LARGE SCALE GENOMIC DNA]</scope>
    <source>
        <strain evidence="16 17">DAOM 227022</strain>
    </source>
</reference>
<dbReference type="GO" id="GO:0048476">
    <property type="term" value="C:Holliday junction resolvase complex"/>
    <property type="evidence" value="ECO:0007669"/>
    <property type="project" value="InterPro"/>
</dbReference>
<dbReference type="AlphaFoldDB" id="A0A397T4I8"/>
<organism evidence="16 17">
    <name type="scientific">Glomus cerebriforme</name>
    <dbReference type="NCBI Taxonomy" id="658196"/>
    <lineage>
        <taxon>Eukaryota</taxon>
        <taxon>Fungi</taxon>
        <taxon>Fungi incertae sedis</taxon>
        <taxon>Mucoromycota</taxon>
        <taxon>Glomeromycotina</taxon>
        <taxon>Glomeromycetes</taxon>
        <taxon>Glomerales</taxon>
        <taxon>Glomeraceae</taxon>
        <taxon>Glomus</taxon>
    </lineage>
</organism>
<keyword evidence="4" id="KW-0540">Nuclease</keyword>
<comment type="cofactor">
    <cofactor evidence="1">
        <name>Mg(2+)</name>
        <dbReference type="ChEBI" id="CHEBI:18420"/>
    </cofactor>
</comment>
<evidence type="ECO:0000256" key="14">
    <source>
        <dbReference type="SAM" id="MobiDB-lite"/>
    </source>
</evidence>
<dbReference type="OrthoDB" id="343092at2759"/>
<keyword evidence="9" id="KW-0460">Magnesium</keyword>
<evidence type="ECO:0000256" key="11">
    <source>
        <dbReference type="ARBA" id="ARBA00023204"/>
    </source>
</evidence>
<dbReference type="GO" id="GO:0008821">
    <property type="term" value="F:crossover junction DNA endonuclease activity"/>
    <property type="evidence" value="ECO:0007669"/>
    <property type="project" value="TreeGrafter"/>
</dbReference>
<comment type="subcellular location">
    <subcellularLocation>
        <location evidence="2">Nucleus</location>
    </subcellularLocation>
</comment>
<evidence type="ECO:0000256" key="3">
    <source>
        <dbReference type="ARBA" id="ARBA00005313"/>
    </source>
</evidence>
<gene>
    <name evidence="16" type="ORF">C1645_690794</name>
</gene>
<keyword evidence="10" id="KW-0233">DNA recombination</keyword>
<proteinExistence type="inferred from homology"/>
<dbReference type="InterPro" id="IPR047521">
    <property type="entry name" value="XPF_nuclease_EME1_ascomycetes"/>
</dbReference>
<dbReference type="InterPro" id="IPR042530">
    <property type="entry name" value="EME1/EME2_C"/>
</dbReference>
<dbReference type="GO" id="GO:0046872">
    <property type="term" value="F:metal ion binding"/>
    <property type="evidence" value="ECO:0007669"/>
    <property type="project" value="UniProtKB-KW"/>
</dbReference>
<dbReference type="GO" id="GO:0000712">
    <property type="term" value="P:resolution of meiotic recombination intermediates"/>
    <property type="evidence" value="ECO:0007669"/>
    <property type="project" value="TreeGrafter"/>
</dbReference>
<evidence type="ECO:0000256" key="6">
    <source>
        <dbReference type="ARBA" id="ARBA00022759"/>
    </source>
</evidence>
<keyword evidence="11" id="KW-0234">DNA repair</keyword>
<dbReference type="GO" id="GO:0005634">
    <property type="term" value="C:nucleus"/>
    <property type="evidence" value="ECO:0007669"/>
    <property type="project" value="UniProtKB-SubCell"/>
</dbReference>
<evidence type="ECO:0000259" key="15">
    <source>
        <dbReference type="SMART" id="SM00891"/>
    </source>
</evidence>
<feature type="non-terminal residue" evidence="16">
    <location>
        <position position="1"/>
    </location>
</feature>
<dbReference type="CDD" id="cd20085">
    <property type="entry name" value="XPF_nuclease_Mms4"/>
    <property type="match status" value="1"/>
</dbReference>
<accession>A0A397T4I8</accession>
<dbReference type="SMART" id="SM00891">
    <property type="entry name" value="ERCC4"/>
    <property type="match status" value="1"/>
</dbReference>
<protein>
    <recommendedName>
        <fullName evidence="15">ERCC4 domain-containing protein</fullName>
    </recommendedName>
</protein>
<dbReference type="STRING" id="658196.A0A397T4I8"/>
<dbReference type="InterPro" id="IPR006166">
    <property type="entry name" value="ERCC4_domain"/>
</dbReference>
<dbReference type="Proteomes" id="UP000265703">
    <property type="component" value="Unassembled WGS sequence"/>
</dbReference>
<feature type="region of interest" description="Disordered" evidence="14">
    <location>
        <begin position="1"/>
        <end position="22"/>
    </location>
</feature>
<evidence type="ECO:0000256" key="8">
    <source>
        <dbReference type="ARBA" id="ARBA00022801"/>
    </source>
</evidence>
<feature type="domain" description="ERCC4" evidence="15">
    <location>
        <begin position="72"/>
        <end position="310"/>
    </location>
</feature>
<keyword evidence="5" id="KW-0479">Metal-binding</keyword>
<name>A0A397T4I8_9GLOM</name>
<keyword evidence="8" id="KW-0378">Hydrolase</keyword>
<dbReference type="Pfam" id="PF21292">
    <property type="entry name" value="EME1-MUS81_C"/>
    <property type="match status" value="1"/>
</dbReference>
<evidence type="ECO:0000313" key="16">
    <source>
        <dbReference type="EMBL" id="RIA93270.1"/>
    </source>
</evidence>